<dbReference type="PANTHER" id="PTHR31116">
    <property type="entry name" value="OS04G0501200 PROTEIN"/>
    <property type="match status" value="1"/>
</dbReference>
<dbReference type="InterPro" id="IPR005019">
    <property type="entry name" value="Adenine_glyco"/>
</dbReference>
<dbReference type="SUPFAM" id="SSF48150">
    <property type="entry name" value="DNA-glycosylase"/>
    <property type="match status" value="1"/>
</dbReference>
<dbReference type="GO" id="GO:0006284">
    <property type="term" value="P:base-excision repair"/>
    <property type="evidence" value="ECO:0007669"/>
    <property type="project" value="InterPro"/>
</dbReference>
<reference evidence="1" key="2">
    <citation type="submission" date="2023-06" db="EMBL/GenBank/DDBJ databases">
        <authorList>
            <person name="Ma L."/>
            <person name="Liu K.-W."/>
            <person name="Li Z."/>
            <person name="Hsiao Y.-Y."/>
            <person name="Qi Y."/>
            <person name="Fu T."/>
            <person name="Tang G."/>
            <person name="Zhang D."/>
            <person name="Sun W.-H."/>
            <person name="Liu D.-K."/>
            <person name="Li Y."/>
            <person name="Chen G.-Z."/>
            <person name="Liu X.-D."/>
            <person name="Liao X.-Y."/>
            <person name="Jiang Y.-T."/>
            <person name="Yu X."/>
            <person name="Hao Y."/>
            <person name="Huang J."/>
            <person name="Zhao X.-W."/>
            <person name="Ke S."/>
            <person name="Chen Y.-Y."/>
            <person name="Wu W.-L."/>
            <person name="Hsu J.-L."/>
            <person name="Lin Y.-F."/>
            <person name="Huang M.-D."/>
            <person name="Li C.-Y."/>
            <person name="Huang L."/>
            <person name="Wang Z.-W."/>
            <person name="Zhao X."/>
            <person name="Zhong W.-Y."/>
            <person name="Peng D.-H."/>
            <person name="Ahmad S."/>
            <person name="Lan S."/>
            <person name="Zhang J.-S."/>
            <person name="Tsai W.-C."/>
            <person name="Van De Peer Y."/>
            <person name="Liu Z.-J."/>
        </authorList>
    </citation>
    <scope>NUCLEOTIDE SEQUENCE</scope>
    <source>
        <strain evidence="1">CP</strain>
        <tissue evidence="1">Leaves</tissue>
    </source>
</reference>
<gene>
    <name evidence="1" type="ORF">QJS10_CPB15g01081</name>
</gene>
<dbReference type="Gene3D" id="1.10.340.30">
    <property type="entry name" value="Hypothetical protein, domain 2"/>
    <property type="match status" value="1"/>
</dbReference>
<comment type="caution">
    <text evidence="1">The sequence shown here is derived from an EMBL/GenBank/DDBJ whole genome shotgun (WGS) entry which is preliminary data.</text>
</comment>
<proteinExistence type="predicted"/>
<dbReference type="GO" id="GO:0008725">
    <property type="term" value="F:DNA-3-methyladenine glycosylase activity"/>
    <property type="evidence" value="ECO:0007669"/>
    <property type="project" value="InterPro"/>
</dbReference>
<dbReference type="Pfam" id="PF03352">
    <property type="entry name" value="Adenine_glyco"/>
    <property type="match status" value="1"/>
</dbReference>
<dbReference type="Proteomes" id="UP001180020">
    <property type="component" value="Unassembled WGS sequence"/>
</dbReference>
<protein>
    <submittedName>
        <fullName evidence="1">Uncharacterized protein</fullName>
    </submittedName>
</protein>
<evidence type="ECO:0000313" key="2">
    <source>
        <dbReference type="Proteomes" id="UP001180020"/>
    </source>
</evidence>
<dbReference type="InterPro" id="IPR011257">
    <property type="entry name" value="DNA_glycosylase"/>
</dbReference>
<reference evidence="1" key="1">
    <citation type="journal article" date="2023" name="Nat. Commun.">
        <title>Diploid and tetraploid genomes of Acorus and the evolution of monocots.</title>
        <authorList>
            <person name="Ma L."/>
            <person name="Liu K.W."/>
            <person name="Li Z."/>
            <person name="Hsiao Y.Y."/>
            <person name="Qi Y."/>
            <person name="Fu T."/>
            <person name="Tang G.D."/>
            <person name="Zhang D."/>
            <person name="Sun W.H."/>
            <person name="Liu D.K."/>
            <person name="Li Y."/>
            <person name="Chen G.Z."/>
            <person name="Liu X.D."/>
            <person name="Liao X.Y."/>
            <person name="Jiang Y.T."/>
            <person name="Yu X."/>
            <person name="Hao Y."/>
            <person name="Huang J."/>
            <person name="Zhao X.W."/>
            <person name="Ke S."/>
            <person name="Chen Y.Y."/>
            <person name="Wu W.L."/>
            <person name="Hsu J.L."/>
            <person name="Lin Y.F."/>
            <person name="Huang M.D."/>
            <person name="Li C.Y."/>
            <person name="Huang L."/>
            <person name="Wang Z.W."/>
            <person name="Zhao X."/>
            <person name="Zhong W.Y."/>
            <person name="Peng D.H."/>
            <person name="Ahmad S."/>
            <person name="Lan S."/>
            <person name="Zhang J.S."/>
            <person name="Tsai W.C."/>
            <person name="Van de Peer Y."/>
            <person name="Liu Z.J."/>
        </authorList>
    </citation>
    <scope>NUCLEOTIDE SEQUENCE</scope>
    <source>
        <strain evidence="1">CP</strain>
    </source>
</reference>
<organism evidence="1 2">
    <name type="scientific">Acorus calamus</name>
    <name type="common">Sweet flag</name>
    <dbReference type="NCBI Taxonomy" id="4465"/>
    <lineage>
        <taxon>Eukaryota</taxon>
        <taxon>Viridiplantae</taxon>
        <taxon>Streptophyta</taxon>
        <taxon>Embryophyta</taxon>
        <taxon>Tracheophyta</taxon>
        <taxon>Spermatophyta</taxon>
        <taxon>Magnoliopsida</taxon>
        <taxon>Liliopsida</taxon>
        <taxon>Acoraceae</taxon>
        <taxon>Acorus</taxon>
    </lineage>
</organism>
<sequence>MGNKGDAIGLLSLVVVEEFGSFSAYLWSYVNCNPIINGYKYTNNIPMRIPKSEAMSRDMVNREFQLVGPTII</sequence>
<dbReference type="PANTHER" id="PTHR31116:SF29">
    <property type="entry name" value="DNA GLYCOSYLASE SUPERFAMILY PROTEIN"/>
    <property type="match status" value="1"/>
</dbReference>
<keyword evidence="2" id="KW-1185">Reference proteome</keyword>
<evidence type="ECO:0000313" key="1">
    <source>
        <dbReference type="EMBL" id="KAK1296973.1"/>
    </source>
</evidence>
<dbReference type="EMBL" id="JAUJYO010000015">
    <property type="protein sequence ID" value="KAK1296973.1"/>
    <property type="molecule type" value="Genomic_DNA"/>
</dbReference>
<name>A0AAV9D954_ACOCL</name>
<accession>A0AAV9D954</accession>
<dbReference type="AlphaFoldDB" id="A0AAV9D954"/>